<evidence type="ECO:0000313" key="6">
    <source>
        <dbReference type="Proteomes" id="UP000070299"/>
    </source>
</evidence>
<dbReference type="STRING" id="1799789.AX660_12785"/>
<dbReference type="InterPro" id="IPR036388">
    <property type="entry name" value="WH-like_DNA-bd_sf"/>
</dbReference>
<dbReference type="PROSITE" id="PS50949">
    <property type="entry name" value="HTH_GNTR"/>
    <property type="match status" value="1"/>
</dbReference>
<dbReference type="PRINTS" id="PR00035">
    <property type="entry name" value="HTHGNTR"/>
</dbReference>
<dbReference type="InterPro" id="IPR008920">
    <property type="entry name" value="TF_FadR/GntR_C"/>
</dbReference>
<evidence type="ECO:0000256" key="1">
    <source>
        <dbReference type="ARBA" id="ARBA00023015"/>
    </source>
</evidence>
<dbReference type="AlphaFoldDB" id="A0A136A1C0"/>
<keyword evidence="3" id="KW-0804">Transcription</keyword>
<dbReference type="Pfam" id="PF07729">
    <property type="entry name" value="FCD"/>
    <property type="match status" value="1"/>
</dbReference>
<keyword evidence="6" id="KW-1185">Reference proteome</keyword>
<dbReference type="Pfam" id="PF00392">
    <property type="entry name" value="GntR"/>
    <property type="match status" value="1"/>
</dbReference>
<dbReference type="Gene3D" id="1.20.120.530">
    <property type="entry name" value="GntR ligand-binding domain-like"/>
    <property type="match status" value="1"/>
</dbReference>
<dbReference type="InterPro" id="IPR036390">
    <property type="entry name" value="WH_DNA-bd_sf"/>
</dbReference>
<dbReference type="EMBL" id="LSNE01000005">
    <property type="protein sequence ID" value="KXI29038.1"/>
    <property type="molecule type" value="Genomic_DNA"/>
</dbReference>
<evidence type="ECO:0000313" key="5">
    <source>
        <dbReference type="EMBL" id="KXI29038.1"/>
    </source>
</evidence>
<organism evidence="5 6">
    <name type="scientific">Paraglaciecola hydrolytica</name>
    <dbReference type="NCBI Taxonomy" id="1799789"/>
    <lineage>
        <taxon>Bacteria</taxon>
        <taxon>Pseudomonadati</taxon>
        <taxon>Pseudomonadota</taxon>
        <taxon>Gammaproteobacteria</taxon>
        <taxon>Alteromonadales</taxon>
        <taxon>Alteromonadaceae</taxon>
        <taxon>Paraglaciecola</taxon>
    </lineage>
</organism>
<dbReference type="PANTHER" id="PTHR43537">
    <property type="entry name" value="TRANSCRIPTIONAL REGULATOR, GNTR FAMILY"/>
    <property type="match status" value="1"/>
</dbReference>
<dbReference type="SUPFAM" id="SSF46785">
    <property type="entry name" value="Winged helix' DNA-binding domain"/>
    <property type="match status" value="1"/>
</dbReference>
<dbReference type="InterPro" id="IPR011711">
    <property type="entry name" value="GntR_C"/>
</dbReference>
<evidence type="ECO:0000259" key="4">
    <source>
        <dbReference type="PROSITE" id="PS50949"/>
    </source>
</evidence>
<dbReference type="CDD" id="cd07377">
    <property type="entry name" value="WHTH_GntR"/>
    <property type="match status" value="1"/>
</dbReference>
<evidence type="ECO:0000256" key="2">
    <source>
        <dbReference type="ARBA" id="ARBA00023125"/>
    </source>
</evidence>
<name>A0A136A1C0_9ALTE</name>
<dbReference type="SMART" id="SM00895">
    <property type="entry name" value="FCD"/>
    <property type="match status" value="1"/>
</dbReference>
<dbReference type="SUPFAM" id="SSF48008">
    <property type="entry name" value="GntR ligand-binding domain-like"/>
    <property type="match status" value="1"/>
</dbReference>
<evidence type="ECO:0000256" key="3">
    <source>
        <dbReference type="ARBA" id="ARBA00023163"/>
    </source>
</evidence>
<keyword evidence="2" id="KW-0238">DNA-binding</keyword>
<keyword evidence="1" id="KW-0805">Transcription regulation</keyword>
<dbReference type="GO" id="GO:0003700">
    <property type="term" value="F:DNA-binding transcription factor activity"/>
    <property type="evidence" value="ECO:0007669"/>
    <property type="project" value="InterPro"/>
</dbReference>
<dbReference type="Proteomes" id="UP000070299">
    <property type="component" value="Unassembled WGS sequence"/>
</dbReference>
<dbReference type="SMART" id="SM00345">
    <property type="entry name" value="HTH_GNTR"/>
    <property type="match status" value="1"/>
</dbReference>
<feature type="domain" description="HTH gntR-type" evidence="4">
    <location>
        <begin position="14"/>
        <end position="81"/>
    </location>
</feature>
<comment type="caution">
    <text evidence="5">The sequence shown here is derived from an EMBL/GenBank/DDBJ whole genome shotgun (WGS) entry which is preliminary data.</text>
</comment>
<reference evidence="6" key="1">
    <citation type="submission" date="2016-02" db="EMBL/GenBank/DDBJ databases">
        <authorList>
            <person name="Schultz-Johansen M."/>
            <person name="Glaring M.A."/>
            <person name="Bech P.K."/>
            <person name="Stougaard P."/>
        </authorList>
    </citation>
    <scope>NUCLEOTIDE SEQUENCE [LARGE SCALE GENOMIC DNA]</scope>
    <source>
        <strain evidence="6">S66</strain>
    </source>
</reference>
<dbReference type="RefSeq" id="WP_068376022.1">
    <property type="nucleotide sequence ID" value="NZ_LSNE01000005.1"/>
</dbReference>
<protein>
    <submittedName>
        <fullName evidence="5">GntR family transcriptional regulator</fullName>
    </submittedName>
</protein>
<dbReference type="GO" id="GO:0003677">
    <property type="term" value="F:DNA binding"/>
    <property type="evidence" value="ECO:0007669"/>
    <property type="project" value="UniProtKB-KW"/>
</dbReference>
<gene>
    <name evidence="5" type="ORF">AX660_12785</name>
</gene>
<proteinExistence type="predicted"/>
<dbReference type="InterPro" id="IPR000524">
    <property type="entry name" value="Tscrpt_reg_HTH_GntR"/>
</dbReference>
<dbReference type="PANTHER" id="PTHR43537:SF49">
    <property type="entry name" value="TRANSCRIPTIONAL REGULATORY PROTEIN"/>
    <property type="match status" value="1"/>
</dbReference>
<dbReference type="Gene3D" id="1.10.10.10">
    <property type="entry name" value="Winged helix-like DNA-binding domain superfamily/Winged helix DNA-binding domain"/>
    <property type="match status" value="1"/>
</dbReference>
<dbReference type="OrthoDB" id="6627771at2"/>
<sequence length="227" mass="25882">MANTADKSPNAVATTRADLVFTDLRQRIVEGLVVMGSKISEPELARHYDISRSTLRDALSRLEGCGLLERKANVGYRVVTLSTEKLLEIFRVRESLEGMACNLAAKNMTAEQIAELKSLLTQHEQNESLQQGEAYYQKEGDLDFHFKIVFGSGNGLLIRLLCEELYYLVRMYRYQFGMASPRAKKAFREHHNIIQAIEDKDGELAEILMRRHISASRLNVEKRMNTL</sequence>
<accession>A0A136A1C0</accession>